<name>A0AA39KBE2_ARMTA</name>
<organism evidence="6 7">
    <name type="scientific">Armillaria tabescens</name>
    <name type="common">Ringless honey mushroom</name>
    <name type="synonym">Agaricus tabescens</name>
    <dbReference type="NCBI Taxonomy" id="1929756"/>
    <lineage>
        <taxon>Eukaryota</taxon>
        <taxon>Fungi</taxon>
        <taxon>Dikarya</taxon>
        <taxon>Basidiomycota</taxon>
        <taxon>Agaricomycotina</taxon>
        <taxon>Agaricomycetes</taxon>
        <taxon>Agaricomycetidae</taxon>
        <taxon>Agaricales</taxon>
        <taxon>Marasmiineae</taxon>
        <taxon>Physalacriaceae</taxon>
        <taxon>Desarmillaria</taxon>
    </lineage>
</organism>
<dbReference type="PIRSF" id="PIRSF000097">
    <property type="entry name" value="AKR"/>
    <property type="match status" value="1"/>
</dbReference>
<feature type="site" description="Lowers pKa of active site Tyr" evidence="4">
    <location>
        <position position="76"/>
    </location>
</feature>
<proteinExistence type="predicted"/>
<feature type="binding site" evidence="3">
    <location>
        <position position="107"/>
    </location>
    <ligand>
        <name>substrate</name>
    </ligand>
</feature>
<dbReference type="PROSITE" id="PS00798">
    <property type="entry name" value="ALDOKETO_REDUCTASE_1"/>
    <property type="match status" value="1"/>
</dbReference>
<accession>A0AA39KBE2</accession>
<dbReference type="GO" id="GO:0016616">
    <property type="term" value="F:oxidoreductase activity, acting on the CH-OH group of donors, NAD or NADP as acceptor"/>
    <property type="evidence" value="ECO:0007669"/>
    <property type="project" value="UniProtKB-ARBA"/>
</dbReference>
<dbReference type="InterPro" id="IPR036812">
    <property type="entry name" value="NAD(P)_OxRdtase_dom_sf"/>
</dbReference>
<dbReference type="RefSeq" id="XP_060330339.1">
    <property type="nucleotide sequence ID" value="XM_060477507.1"/>
</dbReference>
<keyword evidence="1" id="KW-0560">Oxidoreductase</keyword>
<dbReference type="SUPFAM" id="SSF51430">
    <property type="entry name" value="NAD(P)-linked oxidoreductase"/>
    <property type="match status" value="1"/>
</dbReference>
<dbReference type="InterPro" id="IPR020471">
    <property type="entry name" value="AKR"/>
</dbReference>
<evidence type="ECO:0000313" key="6">
    <source>
        <dbReference type="EMBL" id="KAK0458047.1"/>
    </source>
</evidence>
<evidence type="ECO:0000256" key="4">
    <source>
        <dbReference type="PIRSR" id="PIRSR000097-3"/>
    </source>
</evidence>
<dbReference type="Gene3D" id="3.20.20.100">
    <property type="entry name" value="NADP-dependent oxidoreductase domain"/>
    <property type="match status" value="1"/>
</dbReference>
<dbReference type="GeneID" id="85361055"/>
<evidence type="ECO:0000313" key="7">
    <source>
        <dbReference type="Proteomes" id="UP001175211"/>
    </source>
</evidence>
<dbReference type="PRINTS" id="PR00069">
    <property type="entry name" value="ALDKETRDTASE"/>
</dbReference>
<keyword evidence="7" id="KW-1185">Reference proteome</keyword>
<feature type="domain" description="NADP-dependent oxidoreductase" evidence="5">
    <location>
        <begin position="17"/>
        <end position="284"/>
    </location>
</feature>
<evidence type="ECO:0000259" key="5">
    <source>
        <dbReference type="Pfam" id="PF00248"/>
    </source>
</evidence>
<evidence type="ECO:0000256" key="3">
    <source>
        <dbReference type="PIRSR" id="PIRSR000097-2"/>
    </source>
</evidence>
<dbReference type="EMBL" id="JAUEPS010000019">
    <property type="protein sequence ID" value="KAK0458047.1"/>
    <property type="molecule type" value="Genomic_DNA"/>
</dbReference>
<dbReference type="AlphaFoldDB" id="A0AA39KBE2"/>
<evidence type="ECO:0000256" key="1">
    <source>
        <dbReference type="ARBA" id="ARBA00023002"/>
    </source>
</evidence>
<protein>
    <submittedName>
        <fullName evidence="6">NADP-dependent oxidoreductase domain-containing protein</fullName>
    </submittedName>
</protein>
<dbReference type="Pfam" id="PF00248">
    <property type="entry name" value="Aldo_ket_red"/>
    <property type="match status" value="1"/>
</dbReference>
<gene>
    <name evidence="6" type="ORF">EV420DRAFT_1643391</name>
</gene>
<evidence type="ECO:0000256" key="2">
    <source>
        <dbReference type="PIRSR" id="PIRSR000097-1"/>
    </source>
</evidence>
<sequence>MSVPTVKLNSGYEIPIIGLGTWQSKPEEVVAAVSHALKDAGYRHIDCAWGYGNEKDVGEGIKASGVLRSEIFITSKLWGTWHSRVEECLDQTLANLGTDYLDLYLVHWPVPLNPKGNHPVFPTLPDGKRDVDHSWALKDTWAQMEEMLKKGKVRTIGVSNCSKMKLDEILPYATIIPAVNQLEIHPYNPQHELIEYGRSKGILPQAYSPLGSTNSPILKDEVVVAIAEKHSIQPSDVLLGWLLAKQIIALPKSVTPARITSNLTGALAGLSKLSKEDVEKLDGLAAAGKQKRYDDLLLSRYTRSSMFCLSPRSFITPPWPVELGFDHWPKLL</sequence>
<comment type="caution">
    <text evidence="6">The sequence shown here is derived from an EMBL/GenBank/DDBJ whole genome shotgun (WGS) entry which is preliminary data.</text>
</comment>
<feature type="active site" description="Proton donor" evidence="2">
    <location>
        <position position="51"/>
    </location>
</feature>
<reference evidence="6" key="1">
    <citation type="submission" date="2023-06" db="EMBL/GenBank/DDBJ databases">
        <authorList>
            <consortium name="Lawrence Berkeley National Laboratory"/>
            <person name="Ahrendt S."/>
            <person name="Sahu N."/>
            <person name="Indic B."/>
            <person name="Wong-Bajracharya J."/>
            <person name="Merenyi Z."/>
            <person name="Ke H.-M."/>
            <person name="Monk M."/>
            <person name="Kocsube S."/>
            <person name="Drula E."/>
            <person name="Lipzen A."/>
            <person name="Balint B."/>
            <person name="Henrissat B."/>
            <person name="Andreopoulos B."/>
            <person name="Martin F.M."/>
            <person name="Harder C.B."/>
            <person name="Rigling D."/>
            <person name="Ford K.L."/>
            <person name="Foster G.D."/>
            <person name="Pangilinan J."/>
            <person name="Papanicolaou A."/>
            <person name="Barry K."/>
            <person name="LaButti K."/>
            <person name="Viragh M."/>
            <person name="Koriabine M."/>
            <person name="Yan M."/>
            <person name="Riley R."/>
            <person name="Champramary S."/>
            <person name="Plett K.L."/>
            <person name="Tsai I.J."/>
            <person name="Slot J."/>
            <person name="Sipos G."/>
            <person name="Plett J."/>
            <person name="Nagy L.G."/>
            <person name="Grigoriev I.V."/>
        </authorList>
    </citation>
    <scope>NUCLEOTIDE SEQUENCE</scope>
    <source>
        <strain evidence="6">CCBAS 213</strain>
    </source>
</reference>
<dbReference type="InterPro" id="IPR023210">
    <property type="entry name" value="NADP_OxRdtase_dom"/>
</dbReference>
<dbReference type="InterPro" id="IPR018170">
    <property type="entry name" value="Aldo/ket_reductase_CS"/>
</dbReference>
<dbReference type="FunFam" id="3.20.20.100:FF:000002">
    <property type="entry name" value="2,5-diketo-D-gluconic acid reductase A"/>
    <property type="match status" value="1"/>
</dbReference>
<dbReference type="PANTHER" id="PTHR11732">
    <property type="entry name" value="ALDO/KETO REDUCTASE"/>
    <property type="match status" value="1"/>
</dbReference>
<dbReference type="Proteomes" id="UP001175211">
    <property type="component" value="Unassembled WGS sequence"/>
</dbReference>